<keyword evidence="2" id="KW-0808">Transferase</keyword>
<dbReference type="AlphaFoldDB" id="A0A699GU30"/>
<name>A0A699GU30_TANCI</name>
<reference evidence="2" key="1">
    <citation type="journal article" date="2019" name="Sci. Rep.">
        <title>Draft genome of Tanacetum cinerariifolium, the natural source of mosquito coil.</title>
        <authorList>
            <person name="Yamashiro T."/>
            <person name="Shiraishi A."/>
            <person name="Satake H."/>
            <person name="Nakayama K."/>
        </authorList>
    </citation>
    <scope>NUCLEOTIDE SEQUENCE</scope>
</reference>
<feature type="region of interest" description="Disordered" evidence="1">
    <location>
        <begin position="191"/>
        <end position="279"/>
    </location>
</feature>
<evidence type="ECO:0000313" key="2">
    <source>
        <dbReference type="EMBL" id="GEV11546.1"/>
    </source>
</evidence>
<comment type="caution">
    <text evidence="2">The sequence shown here is derived from an EMBL/GenBank/DDBJ whole genome shotgun (WGS) entry which is preliminary data.</text>
</comment>
<organism evidence="2">
    <name type="scientific">Tanacetum cinerariifolium</name>
    <name type="common">Dalmatian daisy</name>
    <name type="synonym">Chrysanthemum cinerariifolium</name>
    <dbReference type="NCBI Taxonomy" id="118510"/>
    <lineage>
        <taxon>Eukaryota</taxon>
        <taxon>Viridiplantae</taxon>
        <taxon>Streptophyta</taxon>
        <taxon>Embryophyta</taxon>
        <taxon>Tracheophyta</taxon>
        <taxon>Spermatophyta</taxon>
        <taxon>Magnoliopsida</taxon>
        <taxon>eudicotyledons</taxon>
        <taxon>Gunneridae</taxon>
        <taxon>Pentapetalae</taxon>
        <taxon>asterids</taxon>
        <taxon>campanulids</taxon>
        <taxon>Asterales</taxon>
        <taxon>Asteraceae</taxon>
        <taxon>Asteroideae</taxon>
        <taxon>Anthemideae</taxon>
        <taxon>Anthemidinae</taxon>
        <taxon>Tanacetum</taxon>
    </lineage>
</organism>
<feature type="region of interest" description="Disordered" evidence="1">
    <location>
        <begin position="1"/>
        <end position="25"/>
    </location>
</feature>
<accession>A0A699GU30</accession>
<evidence type="ECO:0000256" key="1">
    <source>
        <dbReference type="SAM" id="MobiDB-lite"/>
    </source>
</evidence>
<dbReference type="GO" id="GO:0003964">
    <property type="term" value="F:RNA-directed DNA polymerase activity"/>
    <property type="evidence" value="ECO:0007669"/>
    <property type="project" value="UniProtKB-KW"/>
</dbReference>
<dbReference type="EMBL" id="BKCJ010015039">
    <property type="protein sequence ID" value="GEV11546.1"/>
    <property type="molecule type" value="Genomic_DNA"/>
</dbReference>
<proteinExistence type="predicted"/>
<feature type="region of interest" description="Disordered" evidence="1">
    <location>
        <begin position="342"/>
        <end position="394"/>
    </location>
</feature>
<sequence length="394" mass="45008">MSGSPEPRRDHSESPRKIGPERRTVFKRLEKGVFHRLGDKGKEERSLLPKNVITKEHPHEGRKRCWKVKVAQEDIGSRSQRGKSQVLRTTCPNHGIPRELPLAEKCIKDTVEIHNIKQRDGESIEEFVRRYKLECRDVKGALKCLKISGFMHEITNPELIKRLHDKIPKSVDKMMKVTTAFLRGEVAASNRERKKSILSRKQQEAGQKQNFKKGGFRNQQRPERKQDRFTLLTKTPKDPGFRQRKRIKAKQWKRLGEGGKKGENLKKGQADGDTDGEEDGMEGPMIIETEMGGHCVHCMEARGKEDPGSSIYGLQNSKIPSDMRNGHATDQQDYSTRMHNGFRARGATARNQPSHRRKNSGGNSPRISEANYSNRLYVDGRRDEGAMQFTKAQP</sequence>
<feature type="compositionally biased region" description="Polar residues" evidence="1">
    <location>
        <begin position="360"/>
        <end position="374"/>
    </location>
</feature>
<keyword evidence="2" id="KW-0695">RNA-directed DNA polymerase</keyword>
<feature type="compositionally biased region" description="Basic and acidic residues" evidence="1">
    <location>
        <begin position="254"/>
        <end position="270"/>
    </location>
</feature>
<gene>
    <name evidence="2" type="ORF">Tci_083523</name>
</gene>
<feature type="compositionally biased region" description="Basic residues" evidence="1">
    <location>
        <begin position="242"/>
        <end position="253"/>
    </location>
</feature>
<protein>
    <submittedName>
        <fullName evidence="2">Reverse transcriptase domain-containing protein</fullName>
    </submittedName>
</protein>
<keyword evidence="2" id="KW-0548">Nucleotidyltransferase</keyword>